<dbReference type="Proteomes" id="UP001054902">
    <property type="component" value="Unassembled WGS sequence"/>
</dbReference>
<keyword evidence="3" id="KW-1185">Reference proteome</keyword>
<gene>
    <name evidence="2" type="ORF">CTEN210_16549</name>
</gene>
<feature type="compositionally biased region" description="Acidic residues" evidence="1">
    <location>
        <begin position="464"/>
        <end position="476"/>
    </location>
</feature>
<feature type="compositionally biased region" description="Low complexity" evidence="1">
    <location>
        <begin position="477"/>
        <end position="490"/>
    </location>
</feature>
<organism evidence="2 3">
    <name type="scientific">Chaetoceros tenuissimus</name>
    <dbReference type="NCBI Taxonomy" id="426638"/>
    <lineage>
        <taxon>Eukaryota</taxon>
        <taxon>Sar</taxon>
        <taxon>Stramenopiles</taxon>
        <taxon>Ochrophyta</taxon>
        <taxon>Bacillariophyta</taxon>
        <taxon>Coscinodiscophyceae</taxon>
        <taxon>Chaetocerotophycidae</taxon>
        <taxon>Chaetocerotales</taxon>
        <taxon>Chaetocerotaceae</taxon>
        <taxon>Chaetoceros</taxon>
    </lineage>
</organism>
<sequence length="654" mass="72445">MPSKSKAKAVRTFLSGISNQIPDHALSLLVKDAKAIRVLLHKSIEALPMGSPIRKSVDGDLENCVKIMKLEVENRMKEFEERNETEEVEEAETTFSLPNFNDELIQYNLIRATERKDKDMLKELHCLDSTTLEMLVTKKDTIDYILNKFSSQIVCGRLSATDLNSFIRLVAKAFVTMNDPKSVIRCIKMFLKLFQISTGLVDVEDVDHAVAIDLGKVIGSLVCIALSQSEIYKSVLDEACTTDDSDDESSDEDESSRPVKRRKISLEERKRIYADCKNDVLRVISLVFSNFSNSKEERKIAACVAFGYVDSILLGSDSLALCCLKREKLNKEAAQKDGSKLLVDALEICNVAPRKDLPSAYLLSKGAKMCSLLQRWAKNAAGSIEHVGVSNISSKNEESESESENDSDEPSDDNDTNAEEAVEMEKEVEDDDDDDDDDDEEMVGTVNANDEKQDDVQNEKDDSSVEEAVDNSEDSTNDNVSNEENTTTTTKNSRAGKKKVISALPPVPEDEEADVEVEINVDVADNKEKGQSPQKQSSRATRSRKRTDSASSQETPTRTRKSRTSTGTGSILETLGTEDVPDTPSRRTRSRTESNASETSISTPLRRSTRARGESNASETSVSTPLRRSTRARGDSSASDLSINTPRRSARKRK</sequence>
<evidence type="ECO:0000256" key="1">
    <source>
        <dbReference type="SAM" id="MobiDB-lite"/>
    </source>
</evidence>
<dbReference type="AlphaFoldDB" id="A0AAD3D970"/>
<comment type="caution">
    <text evidence="2">The sequence shown here is derived from an EMBL/GenBank/DDBJ whole genome shotgun (WGS) entry which is preliminary data.</text>
</comment>
<feature type="region of interest" description="Disordered" evidence="1">
    <location>
        <begin position="389"/>
        <end position="654"/>
    </location>
</feature>
<protein>
    <submittedName>
        <fullName evidence="2">Uncharacterized protein</fullName>
    </submittedName>
</protein>
<name>A0AAD3D970_9STRA</name>
<evidence type="ECO:0000313" key="3">
    <source>
        <dbReference type="Proteomes" id="UP001054902"/>
    </source>
</evidence>
<accession>A0AAD3D970</accession>
<reference evidence="2 3" key="1">
    <citation type="journal article" date="2021" name="Sci. Rep.">
        <title>The genome of the diatom Chaetoceros tenuissimus carries an ancient integrated fragment of an extant virus.</title>
        <authorList>
            <person name="Hongo Y."/>
            <person name="Kimura K."/>
            <person name="Takaki Y."/>
            <person name="Yoshida Y."/>
            <person name="Baba S."/>
            <person name="Kobayashi G."/>
            <person name="Nagasaki K."/>
            <person name="Hano T."/>
            <person name="Tomaru Y."/>
        </authorList>
    </citation>
    <scope>NUCLEOTIDE SEQUENCE [LARGE SCALE GENOMIC DNA]</scope>
    <source>
        <strain evidence="2 3">NIES-3715</strain>
    </source>
</reference>
<feature type="compositionally biased region" description="Polar residues" evidence="1">
    <location>
        <begin position="636"/>
        <end position="647"/>
    </location>
</feature>
<feature type="compositionally biased region" description="Basic and acidic residues" evidence="1">
    <location>
        <begin position="449"/>
        <end position="463"/>
    </location>
</feature>
<feature type="compositionally biased region" description="Polar residues" evidence="1">
    <location>
        <begin position="615"/>
        <end position="627"/>
    </location>
</feature>
<dbReference type="EMBL" id="BLLK01000069">
    <property type="protein sequence ID" value="GFH60073.1"/>
    <property type="molecule type" value="Genomic_DNA"/>
</dbReference>
<feature type="compositionally biased region" description="Acidic residues" evidence="1">
    <location>
        <begin position="399"/>
        <end position="442"/>
    </location>
</feature>
<proteinExistence type="predicted"/>
<feature type="compositionally biased region" description="Polar residues" evidence="1">
    <location>
        <begin position="531"/>
        <end position="540"/>
    </location>
</feature>
<feature type="compositionally biased region" description="Acidic residues" evidence="1">
    <location>
        <begin position="508"/>
        <end position="519"/>
    </location>
</feature>
<evidence type="ECO:0000313" key="2">
    <source>
        <dbReference type="EMBL" id="GFH60073.1"/>
    </source>
</evidence>